<evidence type="ECO:0000313" key="6">
    <source>
        <dbReference type="EMBL" id="KAA8576570.1"/>
    </source>
</evidence>
<dbReference type="PANTHER" id="PTHR12651">
    <property type="entry name" value="26S PROTEASOME NON-ATPASE REGULATORY SUBUNIT 9"/>
    <property type="match status" value="1"/>
</dbReference>
<dbReference type="InterPro" id="IPR036034">
    <property type="entry name" value="PDZ_sf"/>
</dbReference>
<dbReference type="Gene3D" id="2.30.42.10">
    <property type="match status" value="1"/>
</dbReference>
<dbReference type="Gene3D" id="6.10.140.1710">
    <property type="match status" value="1"/>
</dbReference>
<accession>A0A5M9K6M5</accession>
<keyword evidence="7" id="KW-1185">Reference proteome</keyword>
<dbReference type="AlphaFoldDB" id="A0A5M9K6M5"/>
<proteinExistence type="inferred from homology"/>
<organism evidence="6 7">
    <name type="scientific">Monilinia fructicola</name>
    <name type="common">Brown rot fungus</name>
    <name type="synonym">Ciboria fructicola</name>
    <dbReference type="NCBI Taxonomy" id="38448"/>
    <lineage>
        <taxon>Eukaryota</taxon>
        <taxon>Fungi</taxon>
        <taxon>Dikarya</taxon>
        <taxon>Ascomycota</taxon>
        <taxon>Pezizomycotina</taxon>
        <taxon>Leotiomycetes</taxon>
        <taxon>Helotiales</taxon>
        <taxon>Sclerotiniaceae</taxon>
        <taxon>Monilinia</taxon>
    </lineage>
</organism>
<evidence type="ECO:0000256" key="3">
    <source>
        <dbReference type="ARBA" id="ARBA00068021"/>
    </source>
</evidence>
<protein>
    <recommendedName>
        <fullName evidence="3">Probable 26S proteasome regulatory subunit p27</fullName>
    </recommendedName>
</protein>
<dbReference type="InterPro" id="IPR040815">
    <property type="entry name" value="Nas2_N"/>
</dbReference>
<dbReference type="GO" id="GO:0005634">
    <property type="term" value="C:nucleus"/>
    <property type="evidence" value="ECO:0007669"/>
    <property type="project" value="TreeGrafter"/>
</dbReference>
<dbReference type="InterPro" id="IPR035269">
    <property type="entry name" value="PSMD9"/>
</dbReference>
<dbReference type="GO" id="GO:0005737">
    <property type="term" value="C:cytoplasm"/>
    <property type="evidence" value="ECO:0007669"/>
    <property type="project" value="TreeGrafter"/>
</dbReference>
<evidence type="ECO:0000259" key="5">
    <source>
        <dbReference type="Pfam" id="PF18265"/>
    </source>
</evidence>
<dbReference type="PANTHER" id="PTHR12651:SF1">
    <property type="entry name" value="26S PROTEASOME NON-ATPASE REGULATORY SUBUNIT 9"/>
    <property type="match status" value="1"/>
</dbReference>
<name>A0A5M9K6M5_MONFR</name>
<dbReference type="Pfam" id="PF17820">
    <property type="entry name" value="PDZ_6"/>
    <property type="match status" value="1"/>
</dbReference>
<evidence type="ECO:0000259" key="4">
    <source>
        <dbReference type="Pfam" id="PF17820"/>
    </source>
</evidence>
<gene>
    <name evidence="6" type="ORF">EYC84_006673</name>
</gene>
<dbReference type="SUPFAM" id="SSF50156">
    <property type="entry name" value="PDZ domain-like"/>
    <property type="match status" value="1"/>
</dbReference>
<evidence type="ECO:0000313" key="7">
    <source>
        <dbReference type="Proteomes" id="UP000322873"/>
    </source>
</evidence>
<feature type="domain" description="PDZ" evidence="4">
    <location>
        <begin position="82"/>
        <end position="131"/>
    </location>
</feature>
<sequence>MSTRLLTPDGFPRADLDVAQIRTIRSRIIYLKNDRKALMDAIEKYLHEFFARKAEELLTPRTTETIASLDEPALLDLPFAKVNSVAAGSPADEAGLKAGDTIRNFGYVNHSNHDDLKRVGECVQGNEGREVMKLGRQRAFRLSYSATVGQKVMAAFIICQVQFERWSYTAGAIRTVELYGRCYSNVGVGVVWQAYGSNGIDDLGKTSFSANT</sequence>
<evidence type="ECO:0000256" key="1">
    <source>
        <dbReference type="ARBA" id="ARBA00005256"/>
    </source>
</evidence>
<dbReference type="InterPro" id="IPR041489">
    <property type="entry name" value="PDZ_6"/>
</dbReference>
<evidence type="ECO:0000256" key="2">
    <source>
        <dbReference type="ARBA" id="ARBA00023186"/>
    </source>
</evidence>
<dbReference type="Proteomes" id="UP000322873">
    <property type="component" value="Unassembled WGS sequence"/>
</dbReference>
<keyword evidence="2" id="KW-0143">Chaperone</keyword>
<dbReference type="GO" id="GO:0070682">
    <property type="term" value="P:proteasome regulatory particle assembly"/>
    <property type="evidence" value="ECO:0007669"/>
    <property type="project" value="InterPro"/>
</dbReference>
<comment type="similarity">
    <text evidence="1">Belongs to the proteasome subunit p27 family.</text>
</comment>
<comment type="caution">
    <text evidence="6">The sequence shown here is derived from an EMBL/GenBank/DDBJ whole genome shotgun (WGS) entry which is preliminary data.</text>
</comment>
<dbReference type="VEuPathDB" id="FungiDB:MFRU_014g02410"/>
<dbReference type="FunFam" id="2.30.42.10:FF:000107">
    <property type="entry name" value="26S proteasome non-ATPase regulatory subunit 9"/>
    <property type="match status" value="1"/>
</dbReference>
<dbReference type="Pfam" id="PF18265">
    <property type="entry name" value="Nas2_N"/>
    <property type="match status" value="1"/>
</dbReference>
<feature type="domain" description="Nas2 N-terminal" evidence="5">
    <location>
        <begin position="1"/>
        <end position="51"/>
    </location>
</feature>
<reference evidence="6 7" key="1">
    <citation type="submission" date="2019-06" db="EMBL/GenBank/DDBJ databases">
        <title>Genome Sequence of the Brown Rot Fungal Pathogen Monilinia fructicola.</title>
        <authorList>
            <person name="De Miccolis Angelini R.M."/>
            <person name="Landi L."/>
            <person name="Abate D."/>
            <person name="Pollastro S."/>
            <person name="Romanazzi G."/>
            <person name="Faretra F."/>
        </authorList>
    </citation>
    <scope>NUCLEOTIDE SEQUENCE [LARGE SCALE GENOMIC DNA]</scope>
    <source>
        <strain evidence="6 7">Mfrc123</strain>
    </source>
</reference>
<dbReference type="EMBL" id="VICG01000001">
    <property type="protein sequence ID" value="KAA8576570.1"/>
    <property type="molecule type" value="Genomic_DNA"/>
</dbReference>